<evidence type="ECO:0000256" key="3">
    <source>
        <dbReference type="ARBA" id="ARBA00022833"/>
    </source>
</evidence>
<dbReference type="PROSITE" id="PS50865">
    <property type="entry name" value="ZF_MYND_2"/>
    <property type="match status" value="1"/>
</dbReference>
<reference evidence="7 8" key="1">
    <citation type="submission" date="2014-11" db="EMBL/GenBank/DDBJ databases">
        <authorList>
            <person name="Zhu J."/>
            <person name="Qi W."/>
            <person name="Song R."/>
        </authorList>
    </citation>
    <scope>NUCLEOTIDE SEQUENCE [LARGE SCALE GENOMIC DNA]</scope>
</reference>
<dbReference type="Gene3D" id="6.10.140.2220">
    <property type="match status" value="1"/>
</dbReference>
<feature type="region of interest" description="Disordered" evidence="5">
    <location>
        <begin position="1"/>
        <end position="68"/>
    </location>
</feature>
<keyword evidence="8" id="KW-1185">Reference proteome</keyword>
<protein>
    <recommendedName>
        <fullName evidence="6">MYND-type domain-containing protein</fullName>
    </recommendedName>
</protein>
<gene>
    <name evidence="7" type="ORF">Vbra_3475</name>
</gene>
<dbReference type="Pfam" id="PF01753">
    <property type="entry name" value="zf-MYND"/>
    <property type="match status" value="1"/>
</dbReference>
<keyword evidence="3" id="KW-0862">Zinc</keyword>
<dbReference type="GO" id="GO:0008270">
    <property type="term" value="F:zinc ion binding"/>
    <property type="evidence" value="ECO:0007669"/>
    <property type="project" value="UniProtKB-KW"/>
</dbReference>
<proteinExistence type="predicted"/>
<dbReference type="PhylomeDB" id="A0A0G4H005"/>
<evidence type="ECO:0000313" key="7">
    <source>
        <dbReference type="EMBL" id="CEM36874.1"/>
    </source>
</evidence>
<dbReference type="CDD" id="cd23020">
    <property type="entry name" value="zf-HIT"/>
    <property type="match status" value="1"/>
</dbReference>
<evidence type="ECO:0000259" key="6">
    <source>
        <dbReference type="PROSITE" id="PS50865"/>
    </source>
</evidence>
<dbReference type="VEuPathDB" id="CryptoDB:Vbra_3475"/>
<evidence type="ECO:0000256" key="5">
    <source>
        <dbReference type="SAM" id="MobiDB-lite"/>
    </source>
</evidence>
<dbReference type="OrthoDB" id="9922773at2759"/>
<feature type="domain" description="MYND-type" evidence="6">
    <location>
        <begin position="98"/>
        <end position="140"/>
    </location>
</feature>
<evidence type="ECO:0000256" key="4">
    <source>
        <dbReference type="PROSITE-ProRule" id="PRU00134"/>
    </source>
</evidence>
<feature type="compositionally biased region" description="Low complexity" evidence="5">
    <location>
        <begin position="53"/>
        <end position="62"/>
    </location>
</feature>
<sequence length="532" mass="59639">MAAMALDKQKQKKQQQQQRVTASSDVPFPSASAEMRGHMVPASQQREASQPDSTAASSTAASPRVTGASDVPFTAAEMRGYKVRLSDDRAAYPTERRCAMCGKGPPAVPSLSTCGECRLVSYCSLECQRNHWRAAHKNVCKDAKTLSNVGAFRYDNEAPVKYVYGMMSEDEFYELQRRKEDQIISELASRPLTKVSMGLVLTRFRHVNIGLLSYVKRGERDSQATSAVKGARVYSLKEDACRSGALHDSIDYPTFRFARLSLDTTPFSELHPDSLRSMLARLVRAASRAIEDLILSYFEKTRHLPILDPLIEVRSPLDMLFWADKTATVTIGGKTFVFYFLPDMPTICTDAVVHSCMRLFGEDVTEQVGLTGNVHLSKSEQFLKRNHLKGNIVHFMQQHHFQEYVNKLCQRAATKSHLSFSTVKERLLEKALEYTDIFRKHLLDFSADMAANTMGGWTLAGALGVTDAQVQAAREEVQVLNPRYWPYLKSMRESLAHPPPEHHAQSDGRMLTLADGERVSEIEMMLSTQGLI</sequence>
<dbReference type="InterPro" id="IPR002893">
    <property type="entry name" value="Znf_MYND"/>
</dbReference>
<name>A0A0G4H005_VITBC</name>
<keyword evidence="2 4" id="KW-0863">Zinc-finger</keyword>
<evidence type="ECO:0000256" key="1">
    <source>
        <dbReference type="ARBA" id="ARBA00022723"/>
    </source>
</evidence>
<evidence type="ECO:0000313" key="8">
    <source>
        <dbReference type="Proteomes" id="UP000041254"/>
    </source>
</evidence>
<keyword evidence="1" id="KW-0479">Metal-binding</keyword>
<dbReference type="AlphaFoldDB" id="A0A0G4H005"/>
<dbReference type="SUPFAM" id="SSF144232">
    <property type="entry name" value="HIT/MYND zinc finger-like"/>
    <property type="match status" value="1"/>
</dbReference>
<dbReference type="Proteomes" id="UP000041254">
    <property type="component" value="Unassembled WGS sequence"/>
</dbReference>
<organism evidence="7 8">
    <name type="scientific">Vitrella brassicaformis (strain CCMP3155)</name>
    <dbReference type="NCBI Taxonomy" id="1169540"/>
    <lineage>
        <taxon>Eukaryota</taxon>
        <taxon>Sar</taxon>
        <taxon>Alveolata</taxon>
        <taxon>Colpodellida</taxon>
        <taxon>Vitrellaceae</taxon>
        <taxon>Vitrella</taxon>
    </lineage>
</organism>
<dbReference type="InParanoid" id="A0A0G4H005"/>
<accession>A0A0G4H005</accession>
<dbReference type="PROSITE" id="PS01360">
    <property type="entry name" value="ZF_MYND_1"/>
    <property type="match status" value="1"/>
</dbReference>
<evidence type="ECO:0000256" key="2">
    <source>
        <dbReference type="ARBA" id="ARBA00022771"/>
    </source>
</evidence>
<feature type="compositionally biased region" description="Polar residues" evidence="5">
    <location>
        <begin position="42"/>
        <end position="52"/>
    </location>
</feature>
<dbReference type="EMBL" id="CDMY01000908">
    <property type="protein sequence ID" value="CEM36874.1"/>
    <property type="molecule type" value="Genomic_DNA"/>
</dbReference>